<accession>A0ABU4C488</accession>
<proteinExistence type="predicted"/>
<dbReference type="Proteomes" id="UP001185927">
    <property type="component" value="Unassembled WGS sequence"/>
</dbReference>
<comment type="caution">
    <text evidence="2">The sequence shown here is derived from an EMBL/GenBank/DDBJ whole genome shotgun (WGS) entry which is preliminary data.</text>
</comment>
<dbReference type="EMBL" id="JAWLKB010000039">
    <property type="protein sequence ID" value="MDV6271318.1"/>
    <property type="molecule type" value="Genomic_DNA"/>
</dbReference>
<reference evidence="2 3" key="1">
    <citation type="submission" date="2023-10" db="EMBL/GenBank/DDBJ databases">
        <title>Development of a sustainable strategy for remediation of hydrocarbon-contaminated territories based on the waste exchange concept.</title>
        <authorList>
            <person name="Krivoruchko A."/>
        </authorList>
    </citation>
    <scope>NUCLEOTIDE SEQUENCE [LARGE SCALE GENOMIC DNA]</scope>
    <source>
        <strain evidence="2 3">IEGM 1203</strain>
    </source>
</reference>
<feature type="region of interest" description="Disordered" evidence="1">
    <location>
        <begin position="102"/>
        <end position="133"/>
    </location>
</feature>
<organism evidence="2 3">
    <name type="scientific">Rhodococcus globerulus</name>
    <dbReference type="NCBI Taxonomy" id="33008"/>
    <lineage>
        <taxon>Bacteria</taxon>
        <taxon>Bacillati</taxon>
        <taxon>Actinomycetota</taxon>
        <taxon>Actinomycetes</taxon>
        <taxon>Mycobacteriales</taxon>
        <taxon>Nocardiaceae</taxon>
        <taxon>Rhodococcus</taxon>
    </lineage>
</organism>
<dbReference type="RefSeq" id="WP_317545762.1">
    <property type="nucleotide sequence ID" value="NZ_JAWLKB010000039.1"/>
</dbReference>
<sequence length="390" mass="42924">MCKPKPGPRCTPHIRARLDKAAARIDSARAALDENPSHARLQRRVAAAEAAYSDTRDLYDATPGGRNELRTAIAAEPDSERGAALARRLAAGQRLRAEQTEALRRAERGVDNDNERNERGEHDGRTDDAGTPREVLEAVRLESGTARGQADGNREILVGSGDRGSPSPRLLINGHQIRPVTDHTLPTDERESFAARGLSAPTLYELDPADASVYREQMLELTHKNPHAASVHVYDEDEYRQMRLLVTDDGKAGVALKDDEIVSAFAHTDCAYPRSVQSMLRQATALGGHRLDCFDTVLPKLYADAGFVPVARLAWNDDYAPDVWDFQLFNRFNGGRPDVVFMAYDPHRVGGMYTPGAGEYVDDYDIGIVRAQAYRPGTSTTSTTVGQHHE</sequence>
<protein>
    <submittedName>
        <fullName evidence="2">Uncharacterized protein</fullName>
    </submittedName>
</protein>
<evidence type="ECO:0000313" key="3">
    <source>
        <dbReference type="Proteomes" id="UP001185927"/>
    </source>
</evidence>
<evidence type="ECO:0000313" key="2">
    <source>
        <dbReference type="EMBL" id="MDV6271318.1"/>
    </source>
</evidence>
<keyword evidence="3" id="KW-1185">Reference proteome</keyword>
<evidence type="ECO:0000256" key="1">
    <source>
        <dbReference type="SAM" id="MobiDB-lite"/>
    </source>
</evidence>
<name>A0ABU4C488_RHOGO</name>
<gene>
    <name evidence="2" type="ORF">R3Q16_32400</name>
</gene>